<dbReference type="SUPFAM" id="SSF53756">
    <property type="entry name" value="UDP-Glycosyltransferase/glycogen phosphorylase"/>
    <property type="match status" value="1"/>
</dbReference>
<evidence type="ECO:0000313" key="6">
    <source>
        <dbReference type="EMBL" id="RZQ61149.1"/>
    </source>
</evidence>
<comment type="similarity">
    <text evidence="1">Belongs to the glycosyltransferase 28 family.</text>
</comment>
<proteinExistence type="inferred from homology"/>
<evidence type="ECO:0000313" key="7">
    <source>
        <dbReference type="Proteomes" id="UP000292003"/>
    </source>
</evidence>
<feature type="domain" description="Erythromycin biosynthesis protein CIII-like C-terminal" evidence="4">
    <location>
        <begin position="230"/>
        <end position="381"/>
    </location>
</feature>
<dbReference type="RefSeq" id="WP_130477963.1">
    <property type="nucleotide sequence ID" value="NZ_SFCC01000013.1"/>
</dbReference>
<keyword evidence="2" id="KW-0328">Glycosyltransferase</keyword>
<evidence type="ECO:0000256" key="3">
    <source>
        <dbReference type="ARBA" id="ARBA00022679"/>
    </source>
</evidence>
<comment type="caution">
    <text evidence="6">The sequence shown here is derived from an EMBL/GenBank/DDBJ whole genome shotgun (WGS) entry which is preliminary data.</text>
</comment>
<organism evidence="6 7">
    <name type="scientific">Amycolatopsis suaedae</name>
    <dbReference type="NCBI Taxonomy" id="2510978"/>
    <lineage>
        <taxon>Bacteria</taxon>
        <taxon>Bacillati</taxon>
        <taxon>Actinomycetota</taxon>
        <taxon>Actinomycetes</taxon>
        <taxon>Pseudonocardiales</taxon>
        <taxon>Pseudonocardiaceae</taxon>
        <taxon>Amycolatopsis</taxon>
    </lineage>
</organism>
<feature type="domain" description="Erythromycin biosynthesis protein CIII-like N-terminal" evidence="5">
    <location>
        <begin position="22"/>
        <end position="212"/>
    </location>
</feature>
<dbReference type="InterPro" id="IPR002213">
    <property type="entry name" value="UDP_glucos_trans"/>
</dbReference>
<evidence type="ECO:0000259" key="5">
    <source>
        <dbReference type="Pfam" id="PF21036"/>
    </source>
</evidence>
<protein>
    <submittedName>
        <fullName evidence="6">Glycosyltransferase</fullName>
    </submittedName>
</protein>
<accession>A0A4Q7J2L2</accession>
<dbReference type="GO" id="GO:0017000">
    <property type="term" value="P:antibiotic biosynthetic process"/>
    <property type="evidence" value="ECO:0007669"/>
    <property type="project" value="UniProtKB-ARBA"/>
</dbReference>
<dbReference type="GO" id="GO:0016758">
    <property type="term" value="F:hexosyltransferase activity"/>
    <property type="evidence" value="ECO:0007669"/>
    <property type="project" value="UniProtKB-ARBA"/>
</dbReference>
<dbReference type="CDD" id="cd03784">
    <property type="entry name" value="GT1_Gtf-like"/>
    <property type="match status" value="1"/>
</dbReference>
<keyword evidence="3 6" id="KW-0808">Transferase</keyword>
<sequence>MRLLFTTAPLGGQFFPMVPLAWAARVAGHDVLVATTERFAPVVLRSGLPVVSWGDPPGFVDLVADQPAASQDTVLARRRAHGRAFGRIAADCLPGARSVVAAWKPDVVISERAEFAGPLAAAALDVPRVSFHWGVAPLAEYAPEVAAQLGGDDVLAGLPEPMETLNPWPRRMRLPYAAGHRGIRAVAYNGDARVPDWLLGEPPRRRICVTFGTLLPRMAALGLRDVVAPLLARLALLDAELCVAADDDVLAQWPELAEHAVHIGRLPMAQLLRTCDLVVNHGGQGTVLTALEAGCPQLVLPHIDDQFDNADAVVRAGAGLSLALDEITPERVTSRCRTLLEDDPGGGRSASSAGRTFTAAAGRVSDEIAGQLSPVEIVDLLGKLVG</sequence>
<name>A0A4Q7J2L2_9PSEU</name>
<keyword evidence="7" id="KW-1185">Reference proteome</keyword>
<dbReference type="AlphaFoldDB" id="A0A4Q7J2L2"/>
<dbReference type="InterPro" id="IPR010610">
    <property type="entry name" value="EryCIII-like_C"/>
</dbReference>
<dbReference type="InterPro" id="IPR048284">
    <property type="entry name" value="EryCIII-like_N"/>
</dbReference>
<evidence type="ECO:0000256" key="1">
    <source>
        <dbReference type="ARBA" id="ARBA00006962"/>
    </source>
</evidence>
<dbReference type="Pfam" id="PF06722">
    <property type="entry name" value="EryCIII-like_C"/>
    <property type="match status" value="1"/>
</dbReference>
<evidence type="ECO:0000259" key="4">
    <source>
        <dbReference type="Pfam" id="PF06722"/>
    </source>
</evidence>
<dbReference type="PANTHER" id="PTHR48050">
    <property type="entry name" value="STEROL 3-BETA-GLUCOSYLTRANSFERASE"/>
    <property type="match status" value="1"/>
</dbReference>
<dbReference type="PANTHER" id="PTHR48050:SF13">
    <property type="entry name" value="STEROL 3-BETA-GLUCOSYLTRANSFERASE UGT80A2"/>
    <property type="match status" value="1"/>
</dbReference>
<evidence type="ECO:0000256" key="2">
    <source>
        <dbReference type="ARBA" id="ARBA00022676"/>
    </source>
</evidence>
<dbReference type="InterPro" id="IPR050426">
    <property type="entry name" value="Glycosyltransferase_28"/>
</dbReference>
<dbReference type="EMBL" id="SFCC01000013">
    <property type="protein sequence ID" value="RZQ61149.1"/>
    <property type="molecule type" value="Genomic_DNA"/>
</dbReference>
<reference evidence="6 7" key="1">
    <citation type="submission" date="2019-02" db="EMBL/GenBank/DDBJ databases">
        <title>Draft genome sequence of Amycolatopsis sp. 8-3EHSu isolated from roots of Suaeda maritima.</title>
        <authorList>
            <person name="Duangmal K."/>
            <person name="Chantavorakit T."/>
        </authorList>
    </citation>
    <scope>NUCLEOTIDE SEQUENCE [LARGE SCALE GENOMIC DNA]</scope>
    <source>
        <strain evidence="6 7">8-3EHSu</strain>
    </source>
</reference>
<dbReference type="Gene3D" id="3.40.50.2000">
    <property type="entry name" value="Glycogen Phosphorylase B"/>
    <property type="match status" value="2"/>
</dbReference>
<dbReference type="OrthoDB" id="5488434at2"/>
<dbReference type="GO" id="GO:0008194">
    <property type="term" value="F:UDP-glycosyltransferase activity"/>
    <property type="evidence" value="ECO:0007669"/>
    <property type="project" value="InterPro"/>
</dbReference>
<dbReference type="Pfam" id="PF21036">
    <property type="entry name" value="EryCIII-like_N"/>
    <property type="match status" value="1"/>
</dbReference>
<dbReference type="Proteomes" id="UP000292003">
    <property type="component" value="Unassembled WGS sequence"/>
</dbReference>
<gene>
    <name evidence="6" type="ORF">EWH70_25040</name>
</gene>